<evidence type="ECO:0000256" key="1">
    <source>
        <dbReference type="ARBA" id="ARBA00022676"/>
    </source>
</evidence>
<keyword evidence="2" id="KW-0808">Transferase</keyword>
<dbReference type="CDD" id="cd03789">
    <property type="entry name" value="GT9_LPS_heptosyltransferase"/>
    <property type="match status" value="1"/>
</dbReference>
<dbReference type="RefSeq" id="WP_232878973.1">
    <property type="nucleotide sequence ID" value="NZ_JAJSOJ010000066.1"/>
</dbReference>
<dbReference type="EMBL" id="JAJSOJ010000066">
    <property type="protein sequence ID" value="MCE0745237.1"/>
    <property type="molecule type" value="Genomic_DNA"/>
</dbReference>
<gene>
    <name evidence="3" type="ORF">LWC05_15280</name>
</gene>
<evidence type="ECO:0000256" key="2">
    <source>
        <dbReference type="ARBA" id="ARBA00022679"/>
    </source>
</evidence>
<dbReference type="Pfam" id="PF01075">
    <property type="entry name" value="Glyco_transf_9"/>
    <property type="match status" value="1"/>
</dbReference>
<accession>A0ABS8W1F8</accession>
<evidence type="ECO:0000313" key="3">
    <source>
        <dbReference type="EMBL" id="MCE0745237.1"/>
    </source>
</evidence>
<dbReference type="InterPro" id="IPR051199">
    <property type="entry name" value="LPS_LOS_Heptosyltrfase"/>
</dbReference>
<dbReference type="Gene3D" id="3.40.50.2000">
    <property type="entry name" value="Glycogen Phosphorylase B"/>
    <property type="match status" value="2"/>
</dbReference>
<keyword evidence="1" id="KW-0328">Glycosyltransferase</keyword>
<dbReference type="InterPro" id="IPR002201">
    <property type="entry name" value="Glyco_trans_9"/>
</dbReference>
<dbReference type="PANTHER" id="PTHR30160">
    <property type="entry name" value="TETRAACYLDISACCHARIDE 4'-KINASE-RELATED"/>
    <property type="match status" value="1"/>
</dbReference>
<name>A0ABS8W1F8_9PROT</name>
<reference evidence="3 4" key="1">
    <citation type="submission" date="2021-12" db="EMBL/GenBank/DDBJ databases">
        <title>Genome sequence of Acetobacter sicerae DmPark20a_162.</title>
        <authorList>
            <person name="Chaston J.M."/>
        </authorList>
    </citation>
    <scope>NUCLEOTIDE SEQUENCE [LARGE SCALE GENOMIC DNA]</scope>
    <source>
        <strain evidence="3 4">DmPark20a_162</strain>
    </source>
</reference>
<protein>
    <submittedName>
        <fullName evidence="3">Glycosyltransferase family 9 protein</fullName>
    </submittedName>
</protein>
<proteinExistence type="predicted"/>
<comment type="caution">
    <text evidence="3">The sequence shown here is derived from an EMBL/GenBank/DDBJ whole genome shotgun (WGS) entry which is preliminary data.</text>
</comment>
<organism evidence="3 4">
    <name type="scientific">Acetobacter sicerae</name>
    <dbReference type="NCBI Taxonomy" id="85325"/>
    <lineage>
        <taxon>Bacteria</taxon>
        <taxon>Pseudomonadati</taxon>
        <taxon>Pseudomonadota</taxon>
        <taxon>Alphaproteobacteria</taxon>
        <taxon>Acetobacterales</taxon>
        <taxon>Acetobacteraceae</taxon>
        <taxon>Acetobacter</taxon>
    </lineage>
</organism>
<sequence>MRILFITATRLGDAVISTGLLNYLIHAHPDARFTIACGPVAAGLFQRMPHLDRVVVVSKRSYDLHWFDLWKQCVGTRWDLIVDLRGSAISLLLRTRARRIMRGGRRSGPRIAHVGEVLSLSPPPMPVVWTGEEDRKIAQAILGDADVIAFGPTANWEGKVWPSRNFVELWSRLEKIFPEKKLAVFYGPGETERALAAPVLAIPGAIDAGGRFSLAETAAMLQRCSFFVGNDSGLMHLAAAAGTPTLGLFGPSRSSEYAPSGPCTDWIAAPGPEGAASISGLTPDRVVDRIVSMNQRYGKRVLLPFS</sequence>
<dbReference type="SUPFAM" id="SSF53756">
    <property type="entry name" value="UDP-Glycosyltransferase/glycogen phosphorylase"/>
    <property type="match status" value="1"/>
</dbReference>
<keyword evidence="4" id="KW-1185">Reference proteome</keyword>
<dbReference type="Proteomes" id="UP001521074">
    <property type="component" value="Unassembled WGS sequence"/>
</dbReference>
<evidence type="ECO:0000313" key="4">
    <source>
        <dbReference type="Proteomes" id="UP001521074"/>
    </source>
</evidence>